<keyword evidence="3" id="KW-1185">Reference proteome</keyword>
<gene>
    <name evidence="2" type="ORF">BASA50_010186</name>
</gene>
<comment type="caution">
    <text evidence="2">The sequence shown here is derived from an EMBL/GenBank/DDBJ whole genome shotgun (WGS) entry which is preliminary data.</text>
</comment>
<accession>A0ABQ8EZ52</accession>
<organism evidence="2 3">
    <name type="scientific">Batrachochytrium salamandrivorans</name>
    <dbReference type="NCBI Taxonomy" id="1357716"/>
    <lineage>
        <taxon>Eukaryota</taxon>
        <taxon>Fungi</taxon>
        <taxon>Fungi incertae sedis</taxon>
        <taxon>Chytridiomycota</taxon>
        <taxon>Chytridiomycota incertae sedis</taxon>
        <taxon>Chytridiomycetes</taxon>
        <taxon>Rhizophydiales</taxon>
        <taxon>Rhizophydiales incertae sedis</taxon>
        <taxon>Batrachochytrium</taxon>
    </lineage>
</organism>
<evidence type="ECO:0000256" key="1">
    <source>
        <dbReference type="SAM" id="MobiDB-lite"/>
    </source>
</evidence>
<name>A0ABQ8EZ52_9FUNG</name>
<evidence type="ECO:0000313" key="2">
    <source>
        <dbReference type="EMBL" id="KAH6589208.1"/>
    </source>
</evidence>
<reference evidence="2 3" key="1">
    <citation type="submission" date="2021-02" db="EMBL/GenBank/DDBJ databases">
        <title>Variation within the Batrachochytrium salamandrivorans European outbreak.</title>
        <authorList>
            <person name="Kelly M."/>
            <person name="Pasmans F."/>
            <person name="Shea T.P."/>
            <person name="Munoz J.F."/>
            <person name="Carranza S."/>
            <person name="Cuomo C.A."/>
            <person name="Martel A."/>
        </authorList>
    </citation>
    <scope>NUCLEOTIDE SEQUENCE [LARGE SCALE GENOMIC DNA]</scope>
    <source>
        <strain evidence="2 3">AMFP18/2</strain>
    </source>
</reference>
<proteinExistence type="predicted"/>
<feature type="region of interest" description="Disordered" evidence="1">
    <location>
        <begin position="367"/>
        <end position="390"/>
    </location>
</feature>
<protein>
    <submittedName>
        <fullName evidence="2">Uncharacterized protein</fullName>
    </submittedName>
</protein>
<dbReference type="Proteomes" id="UP001648503">
    <property type="component" value="Unassembled WGS sequence"/>
</dbReference>
<evidence type="ECO:0000313" key="3">
    <source>
        <dbReference type="Proteomes" id="UP001648503"/>
    </source>
</evidence>
<dbReference type="EMBL" id="JAFCIX010000470">
    <property type="protein sequence ID" value="KAH6589208.1"/>
    <property type="molecule type" value="Genomic_DNA"/>
</dbReference>
<sequence length="523" mass="57753">MLHTDCPVHASARVPGSASASASASDNTNRAFRAILQPPASYLSTELYEPPYTLIMPATYELSPTGHIPSGISNAHRIRHGFSSPVQPVYHSASMFMAFVMLLAEYSLASVISLTKQVVYPTPRRHSSRFQNPQHHFALDSETGTSIAVDSIYIENSSWHGSAIHHANNTSAIIATPGTTTTTEENYRLELYLARLKADLTDLVDLVTKLSSTTSTPSRLEDDEGTACMRETPNGLTVYTILSRLRCLFDRCFDLFGVTTKFYTGPHVLIGRAFKDINILWDGAQRIFDIFYGSWTNHQSLINGESAEVINDSNFHRGCQDILHRLRMLQDTTDRFIKVSSATSSNECAQGFSGMVGPHLSKQSEILSSVPKPPLPPPPPPPPPPSVTNKQIFQTLPIQSTKSDSELIVTSQIPTPIKHLNRPPQSALGRRLPHSFQTQLQHQHGNLNHTPLQDTSNSLNPQSTHGVALQSELLTGRRNLRRISTPRTPSGTPLSLNKPRQCVTNNDFVHAALRKKFMSAQND</sequence>
<feature type="compositionally biased region" description="Pro residues" evidence="1">
    <location>
        <begin position="371"/>
        <end position="386"/>
    </location>
</feature>